<gene>
    <name evidence="1" type="ORF">G2W53_035165</name>
</gene>
<sequence length="19" mass="2230">MEITTIVLIPKRAMEKKDI</sequence>
<protein>
    <submittedName>
        <fullName evidence="1">Uncharacterized protein</fullName>
    </submittedName>
</protein>
<reference evidence="1" key="1">
    <citation type="submission" date="2020-09" db="EMBL/GenBank/DDBJ databases">
        <title>Genome-Enabled Discovery of Anthraquinone Biosynthesis in Senna tora.</title>
        <authorList>
            <person name="Kang S.-H."/>
            <person name="Pandey R.P."/>
            <person name="Lee C.-M."/>
            <person name="Sim J.-S."/>
            <person name="Jeong J.-T."/>
            <person name="Choi B.-S."/>
            <person name="Jung M."/>
            <person name="Ginzburg D."/>
            <person name="Zhao K."/>
            <person name="Won S.Y."/>
            <person name="Oh T.-J."/>
            <person name="Yu Y."/>
            <person name="Kim N.-H."/>
            <person name="Lee O.R."/>
            <person name="Lee T.-H."/>
            <person name="Bashyal P."/>
            <person name="Kim T.-S."/>
            <person name="Lee W.-H."/>
            <person name="Kawkins C."/>
            <person name="Kim C.-K."/>
            <person name="Kim J.S."/>
            <person name="Ahn B.O."/>
            <person name="Rhee S.Y."/>
            <person name="Sohng J.K."/>
        </authorList>
    </citation>
    <scope>NUCLEOTIDE SEQUENCE</scope>
    <source>
        <tissue evidence="1">Leaf</tissue>
    </source>
</reference>
<evidence type="ECO:0000313" key="1">
    <source>
        <dbReference type="EMBL" id="KAF7808422.1"/>
    </source>
</evidence>
<organism evidence="1 2">
    <name type="scientific">Senna tora</name>
    <dbReference type="NCBI Taxonomy" id="362788"/>
    <lineage>
        <taxon>Eukaryota</taxon>
        <taxon>Viridiplantae</taxon>
        <taxon>Streptophyta</taxon>
        <taxon>Embryophyta</taxon>
        <taxon>Tracheophyta</taxon>
        <taxon>Spermatophyta</taxon>
        <taxon>Magnoliopsida</taxon>
        <taxon>eudicotyledons</taxon>
        <taxon>Gunneridae</taxon>
        <taxon>Pentapetalae</taxon>
        <taxon>rosids</taxon>
        <taxon>fabids</taxon>
        <taxon>Fabales</taxon>
        <taxon>Fabaceae</taxon>
        <taxon>Caesalpinioideae</taxon>
        <taxon>Cassia clade</taxon>
        <taxon>Senna</taxon>
    </lineage>
</organism>
<dbReference type="Proteomes" id="UP000634136">
    <property type="component" value="Unassembled WGS sequence"/>
</dbReference>
<name>A0A834SRD1_9FABA</name>
<evidence type="ECO:0000313" key="2">
    <source>
        <dbReference type="Proteomes" id="UP000634136"/>
    </source>
</evidence>
<keyword evidence="2" id="KW-1185">Reference proteome</keyword>
<dbReference type="EMBL" id="JAAIUW010000011">
    <property type="protein sequence ID" value="KAF7808422.1"/>
    <property type="molecule type" value="Genomic_DNA"/>
</dbReference>
<accession>A0A834SRD1</accession>
<proteinExistence type="predicted"/>
<dbReference type="AlphaFoldDB" id="A0A834SRD1"/>
<comment type="caution">
    <text evidence="1">The sequence shown here is derived from an EMBL/GenBank/DDBJ whole genome shotgun (WGS) entry which is preliminary data.</text>
</comment>